<dbReference type="AlphaFoldDB" id="A0A9N9WG76"/>
<comment type="similarity">
    <text evidence="1">Belongs to the calycin superfamily. Fatty-acid binding protein (FABP) family.</text>
</comment>
<protein>
    <submittedName>
        <fullName evidence="2">Uncharacterized protein</fullName>
    </submittedName>
</protein>
<proteinExistence type="inferred from homology"/>
<evidence type="ECO:0000313" key="2">
    <source>
        <dbReference type="EMBL" id="CAG9791557.1"/>
    </source>
</evidence>
<dbReference type="Proteomes" id="UP001153714">
    <property type="component" value="Chromosome 3"/>
</dbReference>
<gene>
    <name evidence="2" type="ORF">DIATSA_LOCUS9165</name>
</gene>
<dbReference type="EMBL" id="OU893334">
    <property type="protein sequence ID" value="CAG9791557.1"/>
    <property type="molecule type" value="Genomic_DNA"/>
</dbReference>
<dbReference type="GO" id="GO:0008289">
    <property type="term" value="F:lipid binding"/>
    <property type="evidence" value="ECO:0007669"/>
    <property type="project" value="InterPro"/>
</dbReference>
<reference evidence="2" key="2">
    <citation type="submission" date="2022-10" db="EMBL/GenBank/DDBJ databases">
        <authorList>
            <consortium name="ENA_rothamsted_submissions"/>
            <consortium name="culmorum"/>
            <person name="King R."/>
        </authorList>
    </citation>
    <scope>NUCLEOTIDE SEQUENCE</scope>
</reference>
<dbReference type="PANTHER" id="PTHR11955">
    <property type="entry name" value="FATTY ACID BINDING PROTEIN"/>
    <property type="match status" value="1"/>
</dbReference>
<reference evidence="2" key="1">
    <citation type="submission" date="2021-12" db="EMBL/GenBank/DDBJ databases">
        <authorList>
            <person name="King R."/>
        </authorList>
    </citation>
    <scope>NUCLEOTIDE SEQUENCE</scope>
</reference>
<dbReference type="SUPFAM" id="SSF50814">
    <property type="entry name" value="Lipocalins"/>
    <property type="match status" value="1"/>
</dbReference>
<dbReference type="OrthoDB" id="412780at2759"/>
<dbReference type="InterPro" id="IPR012674">
    <property type="entry name" value="Calycin"/>
</dbReference>
<dbReference type="InterPro" id="IPR031259">
    <property type="entry name" value="ILBP"/>
</dbReference>
<evidence type="ECO:0000313" key="3">
    <source>
        <dbReference type="Proteomes" id="UP001153714"/>
    </source>
</evidence>
<accession>A0A9N9WG76</accession>
<organism evidence="2 3">
    <name type="scientific">Diatraea saccharalis</name>
    <name type="common">sugarcane borer</name>
    <dbReference type="NCBI Taxonomy" id="40085"/>
    <lineage>
        <taxon>Eukaryota</taxon>
        <taxon>Metazoa</taxon>
        <taxon>Ecdysozoa</taxon>
        <taxon>Arthropoda</taxon>
        <taxon>Hexapoda</taxon>
        <taxon>Insecta</taxon>
        <taxon>Pterygota</taxon>
        <taxon>Neoptera</taxon>
        <taxon>Endopterygota</taxon>
        <taxon>Lepidoptera</taxon>
        <taxon>Glossata</taxon>
        <taxon>Ditrysia</taxon>
        <taxon>Pyraloidea</taxon>
        <taxon>Crambidae</taxon>
        <taxon>Crambinae</taxon>
        <taxon>Diatraea</taxon>
    </lineage>
</organism>
<sequence length="123" mass="14392">MEEFLGKEYKMVSEENFEQYLVHIGLNYIKRKIAVNTRPIQCLTRNADGKYKFTVHSSMFTWDMIFEPGVVFYTEKPDGGQIESLITFEGNVMTHKQWDKKGLTSVHVLEFTRDEVVTVRCCI</sequence>
<dbReference type="Gene3D" id="2.40.128.20">
    <property type="match status" value="1"/>
</dbReference>
<keyword evidence="3" id="KW-1185">Reference proteome</keyword>
<name>A0A9N9WG76_9NEOP</name>
<evidence type="ECO:0000256" key="1">
    <source>
        <dbReference type="ARBA" id="ARBA00008390"/>
    </source>
</evidence>